<dbReference type="SUPFAM" id="SSF53850">
    <property type="entry name" value="Periplasmic binding protein-like II"/>
    <property type="match status" value="1"/>
</dbReference>
<dbReference type="EMBL" id="JADKNH010000009">
    <property type="protein sequence ID" value="MBF4694413.1"/>
    <property type="molecule type" value="Genomic_DNA"/>
</dbReference>
<keyword evidence="1" id="KW-0732">Signal</keyword>
<sequence length="432" mass="48774">MTSNKLKWILLSFWIVIMLAACANSAPKPADPSTVKSPIFFRVTWPEYSGRSTAIKEIVDVFNQTSEEPYEIVLIGGDEDMAHIGDSLADKDEPMLYALPYRLVKYYGEKGDLMDLSDVFSEESIHFYPKIWKLGIIENKLYGIPWIGHSICLVYNADLLTKAGVDPKNIQSLETFVSALETVHNNTKAIGVGLVGADHNDVSWMVNQFVHAYGAELVDDSGKKVLLNTPEAENAIRFYRDTLGAYAQPSWREDTGVEVMNYFRAGQIAFEFQGIWGVTDIDKNHNPFEIGIIPLNTIGLKPEVGPILLGASKNMPKDMKETSDHFFQFMISEEAQEMIFRGEYSPEHDTYYPFRVPMRKHIAEAMTSGEYSRYLPFLSGFDAPSIDVPTSKWQVIKEQLYQSGLHKVFSAKMTIKDFLNEVESSGNIILNE</sequence>
<gene>
    <name evidence="2" type="ORF">ISU02_14985</name>
</gene>
<proteinExistence type="predicted"/>
<protein>
    <submittedName>
        <fullName evidence="2">Extracellular solute-binding protein</fullName>
    </submittedName>
</protein>
<evidence type="ECO:0000313" key="3">
    <source>
        <dbReference type="Proteomes" id="UP000614200"/>
    </source>
</evidence>
<evidence type="ECO:0000313" key="2">
    <source>
        <dbReference type="EMBL" id="MBF4694413.1"/>
    </source>
</evidence>
<dbReference type="PANTHER" id="PTHR43649:SF12">
    <property type="entry name" value="DIACETYLCHITOBIOSE BINDING PROTEIN DASA"/>
    <property type="match status" value="1"/>
</dbReference>
<evidence type="ECO:0000256" key="1">
    <source>
        <dbReference type="SAM" id="SignalP"/>
    </source>
</evidence>
<dbReference type="PROSITE" id="PS51257">
    <property type="entry name" value="PROKAR_LIPOPROTEIN"/>
    <property type="match status" value="1"/>
</dbReference>
<dbReference type="Gene3D" id="3.40.190.10">
    <property type="entry name" value="Periplasmic binding protein-like II"/>
    <property type="match status" value="1"/>
</dbReference>
<dbReference type="InterPro" id="IPR006059">
    <property type="entry name" value="SBP"/>
</dbReference>
<comment type="caution">
    <text evidence="2">The sequence shown here is derived from an EMBL/GenBank/DDBJ whole genome shotgun (WGS) entry which is preliminary data.</text>
</comment>
<accession>A0ABR9ZW99</accession>
<name>A0ABR9ZW99_9FIRM</name>
<dbReference type="Pfam" id="PF01547">
    <property type="entry name" value="SBP_bac_1"/>
    <property type="match status" value="1"/>
</dbReference>
<reference evidence="2 3" key="1">
    <citation type="submission" date="2020-11" db="EMBL/GenBank/DDBJ databases">
        <title>Fusibacter basophilias sp. nov.</title>
        <authorList>
            <person name="Qiu D."/>
        </authorList>
    </citation>
    <scope>NUCLEOTIDE SEQUENCE [LARGE SCALE GENOMIC DNA]</scope>
    <source>
        <strain evidence="2 3">Q10-2</strain>
    </source>
</reference>
<keyword evidence="3" id="KW-1185">Reference proteome</keyword>
<dbReference type="RefSeq" id="WP_194702654.1">
    <property type="nucleotide sequence ID" value="NZ_JADKNH010000009.1"/>
</dbReference>
<dbReference type="Proteomes" id="UP000614200">
    <property type="component" value="Unassembled WGS sequence"/>
</dbReference>
<feature type="chain" id="PRO_5047328132" evidence="1">
    <location>
        <begin position="24"/>
        <end position="432"/>
    </location>
</feature>
<dbReference type="PANTHER" id="PTHR43649">
    <property type="entry name" value="ARABINOSE-BINDING PROTEIN-RELATED"/>
    <property type="match status" value="1"/>
</dbReference>
<feature type="signal peptide" evidence="1">
    <location>
        <begin position="1"/>
        <end position="23"/>
    </location>
</feature>
<organism evidence="2 3">
    <name type="scientific">Fusibacter ferrireducens</name>
    <dbReference type="NCBI Taxonomy" id="2785058"/>
    <lineage>
        <taxon>Bacteria</taxon>
        <taxon>Bacillati</taxon>
        <taxon>Bacillota</taxon>
        <taxon>Clostridia</taxon>
        <taxon>Eubacteriales</taxon>
        <taxon>Eubacteriales Family XII. Incertae Sedis</taxon>
        <taxon>Fusibacter</taxon>
    </lineage>
</organism>
<dbReference type="InterPro" id="IPR050490">
    <property type="entry name" value="Bact_solute-bd_prot1"/>
</dbReference>